<feature type="compositionally biased region" description="Polar residues" evidence="1">
    <location>
        <begin position="227"/>
        <end position="236"/>
    </location>
</feature>
<feature type="compositionally biased region" description="Low complexity" evidence="1">
    <location>
        <begin position="186"/>
        <end position="195"/>
    </location>
</feature>
<dbReference type="InParanoid" id="A0A1I4C9X8"/>
<protein>
    <submittedName>
        <fullName evidence="2">Uncharacterized protein</fullName>
    </submittedName>
</protein>
<proteinExistence type="predicted"/>
<evidence type="ECO:0000256" key="1">
    <source>
        <dbReference type="SAM" id="MobiDB-lite"/>
    </source>
</evidence>
<feature type="region of interest" description="Disordered" evidence="1">
    <location>
        <begin position="165"/>
        <end position="267"/>
    </location>
</feature>
<name>A0A1I4C9X8_9ACTN</name>
<keyword evidence="3" id="KW-1185">Reference proteome</keyword>
<gene>
    <name evidence="2" type="ORF">SAMN04488085_103376</name>
</gene>
<accession>A0A1I4C9X8</accession>
<dbReference type="AlphaFoldDB" id="A0A1I4C9X8"/>
<evidence type="ECO:0000313" key="3">
    <source>
        <dbReference type="Proteomes" id="UP000199152"/>
    </source>
</evidence>
<dbReference type="STRING" id="504800.SAMN04488085_103376"/>
<organism evidence="2 3">
    <name type="scientific">Geodermatophilus ruber</name>
    <dbReference type="NCBI Taxonomy" id="504800"/>
    <lineage>
        <taxon>Bacteria</taxon>
        <taxon>Bacillati</taxon>
        <taxon>Actinomycetota</taxon>
        <taxon>Actinomycetes</taxon>
        <taxon>Geodermatophilales</taxon>
        <taxon>Geodermatophilaceae</taxon>
        <taxon>Geodermatophilus</taxon>
    </lineage>
</organism>
<dbReference type="Proteomes" id="UP000199152">
    <property type="component" value="Unassembled WGS sequence"/>
</dbReference>
<dbReference type="EMBL" id="FOSW01000003">
    <property type="protein sequence ID" value="SFK76976.1"/>
    <property type="molecule type" value="Genomic_DNA"/>
</dbReference>
<reference evidence="3" key="1">
    <citation type="submission" date="2016-10" db="EMBL/GenBank/DDBJ databases">
        <authorList>
            <person name="Varghese N."/>
            <person name="Submissions S."/>
        </authorList>
    </citation>
    <scope>NUCLEOTIDE SEQUENCE [LARGE SCALE GENOMIC DNA]</scope>
    <source>
        <strain evidence="3">DSM 45317</strain>
    </source>
</reference>
<sequence>MGLSGLHGVTVGNRAFRCLTAHRVGDAVAHVPSLGDVAVVAEAAHELRPRARRAAEVPAGLGRRGGEGVAGQGRQHPVERVLGRAAVHGRVRQRADGVDQRQRVLVPRANADEVDAHAVDLGGELRQPVQPRLAPAPRVLAAPVAARCLHRGQLHALRAVLHELPARPAGRRQAATQGSGMSGSTRSPFSGSARSGGRRASPRGAPQARHRSAGGECSSPRLRWRAVQSSDTSPCSTGPVCEHSLGTGGRGASAGHRPSLPRDHHSSPATIVAAVVRTPVRKRPARARLLAPPRQVTATPPAPCRRRRLTCSVLPLRTARVHTAAHEHRTRTRAARRKWLAPAAHPALAAGPSGRPGGELRSSCNCRPGAVFAAPRPIRTRSLGATRRAVV</sequence>
<evidence type="ECO:0000313" key="2">
    <source>
        <dbReference type="EMBL" id="SFK76976.1"/>
    </source>
</evidence>
<feature type="compositionally biased region" description="Polar residues" evidence="1">
    <location>
        <begin position="174"/>
        <end position="185"/>
    </location>
</feature>